<name>J4HY81_9APHY</name>
<keyword evidence="4 5" id="KW-0642">Proline metabolism</keyword>
<protein>
    <recommendedName>
        <fullName evidence="2 5">Proline dehydrogenase</fullName>
        <ecNumber evidence="2 5">1.5.5.2</ecNumber>
    </recommendedName>
</protein>
<comment type="similarity">
    <text evidence="1 5">Belongs to the proline oxidase family.</text>
</comment>
<dbReference type="InterPro" id="IPR015659">
    <property type="entry name" value="Proline_oxidase"/>
</dbReference>
<comment type="catalytic activity">
    <reaction evidence="5">
        <text>L-proline + a quinone = (S)-1-pyrroline-5-carboxylate + a quinol + H(+)</text>
        <dbReference type="Rhea" id="RHEA:23784"/>
        <dbReference type="ChEBI" id="CHEBI:15378"/>
        <dbReference type="ChEBI" id="CHEBI:17388"/>
        <dbReference type="ChEBI" id="CHEBI:24646"/>
        <dbReference type="ChEBI" id="CHEBI:60039"/>
        <dbReference type="ChEBI" id="CHEBI:132124"/>
        <dbReference type="EC" id="1.5.5.2"/>
    </reaction>
</comment>
<dbReference type="GO" id="GO:0004657">
    <property type="term" value="F:proline dehydrogenase activity"/>
    <property type="evidence" value="ECO:0007669"/>
    <property type="project" value="UniProtKB-EC"/>
</dbReference>
<evidence type="ECO:0000256" key="3">
    <source>
        <dbReference type="ARBA" id="ARBA00023002"/>
    </source>
</evidence>
<evidence type="ECO:0000256" key="1">
    <source>
        <dbReference type="ARBA" id="ARBA00005869"/>
    </source>
</evidence>
<dbReference type="GO" id="GO:0071949">
    <property type="term" value="F:FAD binding"/>
    <property type="evidence" value="ECO:0007669"/>
    <property type="project" value="TreeGrafter"/>
</dbReference>
<dbReference type="PANTHER" id="PTHR13914:SF0">
    <property type="entry name" value="PROLINE DEHYDROGENASE 1, MITOCHONDRIAL"/>
    <property type="match status" value="1"/>
</dbReference>
<comment type="function">
    <text evidence="5">Converts proline to delta-1-pyrroline-5-carboxylate.</text>
</comment>
<dbReference type="GO" id="GO:0010133">
    <property type="term" value="P:L-proline catabolic process to L-glutamate"/>
    <property type="evidence" value="ECO:0007669"/>
    <property type="project" value="TreeGrafter"/>
</dbReference>
<dbReference type="Gene3D" id="3.20.20.220">
    <property type="match status" value="1"/>
</dbReference>
<comment type="cofactor">
    <cofactor evidence="5">
        <name>FAD</name>
        <dbReference type="ChEBI" id="CHEBI:57692"/>
    </cofactor>
</comment>
<evidence type="ECO:0000313" key="8">
    <source>
        <dbReference type="Proteomes" id="UP000006352"/>
    </source>
</evidence>
<feature type="domain" description="Proline dehydrogenase" evidence="6">
    <location>
        <begin position="190"/>
        <end position="564"/>
    </location>
</feature>
<evidence type="ECO:0000259" key="6">
    <source>
        <dbReference type="Pfam" id="PF01619"/>
    </source>
</evidence>
<dbReference type="PANTHER" id="PTHR13914">
    <property type="entry name" value="PROLINE OXIDASE"/>
    <property type="match status" value="1"/>
</dbReference>
<proteinExistence type="inferred from homology"/>
<dbReference type="FunCoup" id="J4HY81">
    <property type="interactions" value="261"/>
</dbReference>
<evidence type="ECO:0000256" key="4">
    <source>
        <dbReference type="ARBA" id="ARBA00023062"/>
    </source>
</evidence>
<dbReference type="RefSeq" id="XP_012182995.1">
    <property type="nucleotide sequence ID" value="XM_012327605.1"/>
</dbReference>
<dbReference type="GeneID" id="24098623"/>
<dbReference type="EC" id="1.5.5.2" evidence="2 5"/>
<keyword evidence="5" id="KW-0285">Flavoprotein</keyword>
<reference evidence="7 8" key="1">
    <citation type="journal article" date="2012" name="Appl. Environ. Microbiol.">
        <title>Short-read sequencing for genomic analysis of the brown rot fungus Fibroporia radiculosa.</title>
        <authorList>
            <person name="Tang J.D."/>
            <person name="Perkins A.D."/>
            <person name="Sonstegard T.S."/>
            <person name="Schroeder S.G."/>
            <person name="Burgess S.C."/>
            <person name="Diehl S.V."/>
        </authorList>
    </citation>
    <scope>NUCLEOTIDE SEQUENCE [LARGE SCALE GENOMIC DNA]</scope>
    <source>
        <strain evidence="7 8">TFFH 294</strain>
    </source>
</reference>
<dbReference type="OrthoDB" id="5464at2759"/>
<dbReference type="AlphaFoldDB" id="J4HY81"/>
<dbReference type="EMBL" id="HE797125">
    <property type="protein sequence ID" value="CCM03712.1"/>
    <property type="molecule type" value="Genomic_DNA"/>
</dbReference>
<dbReference type="InterPro" id="IPR002872">
    <property type="entry name" value="Proline_DH_dom"/>
</dbReference>
<dbReference type="InterPro" id="IPR029041">
    <property type="entry name" value="FAD-linked_oxidoreductase-like"/>
</dbReference>
<gene>
    <name evidence="7" type="ORF">FIBRA_05858</name>
</gene>
<sequence>MLLRLATRPFPPFRSATALFHARTLVSSSRPALRASHRARVGLITGAVLATSLLAGNVTSPIHADAEQSDNLRSESARPQTPLSALVRSYIVYSICSVPAIVDWSPTILSVLFSLPGIRQIAQAVVRVTFFDQFVGADSAEDAIPLLEQLRAENKGCLFAYSVEVDEDEASGTAKDDKHAKLSTHKQIITETLHCIDVAADFENKYSSHHGSDMRGRKTWVAVKMSAMLPRTEALVHFSKYLVSTRPKSSPSVAFPGRPLSSDFDVLSSRSATNSFLTDSDIADLRELRDDLREICKRAREHGVKIIVDAEYSWYQPAIDAFTLSLQREFNRLPSSSWFRLGNPTLHTSAVQPLVYQTYQAYLRRTPEYLKQSLAAARAEGYSLGVKLVRGAYHPHEMAAHASAMSTRTSTSTLISSYGYSQSISPDPAPPVWSTKDETDTCYNACATLLLEHLRADIKAARADGSPRLGILFGTHNWNSCELILSELAKLGLASVTGATTWVPETVTERVAIGQLYGMSDALTDSLVSRTRCASPFVMKYIPYGNLAEVMPYLSRRAIENKSVLGNGGAADERRRAGSEIRKRIASWSGLSW</sequence>
<keyword evidence="8" id="KW-1185">Reference proteome</keyword>
<accession>J4HY81</accession>
<evidence type="ECO:0000256" key="5">
    <source>
        <dbReference type="RuleBase" id="RU364054"/>
    </source>
</evidence>
<dbReference type="HOGENOM" id="CLU_018202_1_1_1"/>
<dbReference type="STRING" id="599839.J4HY81"/>
<dbReference type="Pfam" id="PF01619">
    <property type="entry name" value="Pro_dh"/>
    <property type="match status" value="1"/>
</dbReference>
<dbReference type="InParanoid" id="J4HY81"/>
<evidence type="ECO:0000313" key="7">
    <source>
        <dbReference type="EMBL" id="CCM03712.1"/>
    </source>
</evidence>
<dbReference type="Proteomes" id="UP000006352">
    <property type="component" value="Unassembled WGS sequence"/>
</dbReference>
<dbReference type="GO" id="GO:0005739">
    <property type="term" value="C:mitochondrion"/>
    <property type="evidence" value="ECO:0007669"/>
    <property type="project" value="TreeGrafter"/>
</dbReference>
<dbReference type="SUPFAM" id="SSF51730">
    <property type="entry name" value="FAD-linked oxidoreductase"/>
    <property type="match status" value="1"/>
</dbReference>
<evidence type="ECO:0000256" key="2">
    <source>
        <dbReference type="ARBA" id="ARBA00012695"/>
    </source>
</evidence>
<keyword evidence="5" id="KW-0274">FAD</keyword>
<keyword evidence="3 5" id="KW-0560">Oxidoreductase</keyword>
<organism evidence="7 8">
    <name type="scientific">Fibroporia radiculosa</name>
    <dbReference type="NCBI Taxonomy" id="599839"/>
    <lineage>
        <taxon>Eukaryota</taxon>
        <taxon>Fungi</taxon>
        <taxon>Dikarya</taxon>
        <taxon>Basidiomycota</taxon>
        <taxon>Agaricomycotina</taxon>
        <taxon>Agaricomycetes</taxon>
        <taxon>Polyporales</taxon>
        <taxon>Fibroporiaceae</taxon>
        <taxon>Fibroporia</taxon>
    </lineage>
</organism>